<dbReference type="InterPro" id="IPR049636">
    <property type="entry name" value="HNF4-like_DBD"/>
</dbReference>
<sequence>MLCTICGSPNAANYHFGARSCKACAAFFRRSVTMRQTYDCIGDGRNPCVIHHSLRFNCRFCRLKKCYLFGMIEQLVQGKRDVRNSPYSKDRKEPKIANGIMTINELKKLISLDNLASVKLEKPEATNQFRADSPSTSGYQFSIDDEESAYNLAEFYIQQTCSLNLRRRLAYTSKFFTSIFNETCHCPYDRDDLVQFSHRDYRQKCKADYIMILEYIRAFPDFRKLTDSEKTVLFRTACAVDFLVDPAFYTANIFGDSDEAMVTPNGEYIPMNPLPMPENEENDEKFTSKEDYLKYKFLVTMKRRQWLNVLKPINQLKLTFSEFCLFKALVIWHHNYYKMQENGKTICEKQREAIIRSLMIICRDEGHEAPHERIGQIILTISFIMIEIHEMVTSYIQMTFLNLVDEPILIEMLKFQY</sequence>
<dbReference type="PROSITE" id="PS51843">
    <property type="entry name" value="NR_LBD"/>
    <property type="match status" value="1"/>
</dbReference>
<comment type="subcellular location">
    <subcellularLocation>
        <location evidence="1 11">Nucleus</location>
    </subcellularLocation>
</comment>
<evidence type="ECO:0000313" key="15">
    <source>
        <dbReference type="Proteomes" id="UP000494206"/>
    </source>
</evidence>
<dbReference type="CDD" id="cd06960">
    <property type="entry name" value="NR_DBD_HNF4A"/>
    <property type="match status" value="1"/>
</dbReference>
<dbReference type="GO" id="GO:0000978">
    <property type="term" value="F:RNA polymerase II cis-regulatory region sequence-specific DNA binding"/>
    <property type="evidence" value="ECO:0007669"/>
    <property type="project" value="InterPro"/>
</dbReference>
<evidence type="ECO:0000256" key="7">
    <source>
        <dbReference type="ARBA" id="ARBA00023125"/>
    </source>
</evidence>
<organism evidence="14 15">
    <name type="scientific">Caenorhabditis bovis</name>
    <dbReference type="NCBI Taxonomy" id="2654633"/>
    <lineage>
        <taxon>Eukaryota</taxon>
        <taxon>Metazoa</taxon>
        <taxon>Ecdysozoa</taxon>
        <taxon>Nematoda</taxon>
        <taxon>Chromadorea</taxon>
        <taxon>Rhabditida</taxon>
        <taxon>Rhabditina</taxon>
        <taxon>Rhabditomorpha</taxon>
        <taxon>Rhabditoidea</taxon>
        <taxon>Rhabditidae</taxon>
        <taxon>Peloderinae</taxon>
        <taxon>Caenorhabditis</taxon>
    </lineage>
</organism>
<dbReference type="SUPFAM" id="SSF48508">
    <property type="entry name" value="Nuclear receptor ligand-binding domain"/>
    <property type="match status" value="1"/>
</dbReference>
<protein>
    <submittedName>
        <fullName evidence="14">Uncharacterized protein</fullName>
    </submittedName>
</protein>
<dbReference type="Gene3D" id="3.30.50.10">
    <property type="entry name" value="Erythroid Transcription Factor GATA-1, subunit A"/>
    <property type="match status" value="1"/>
</dbReference>
<keyword evidence="15" id="KW-1185">Reference proteome</keyword>
<dbReference type="InterPro" id="IPR001628">
    <property type="entry name" value="Znf_hrmn_rcpt"/>
</dbReference>
<gene>
    <name evidence="14" type="ORF">CBOVIS_LOCUS2042</name>
</gene>
<evidence type="ECO:0000256" key="11">
    <source>
        <dbReference type="RuleBase" id="RU004334"/>
    </source>
</evidence>
<evidence type="ECO:0000256" key="2">
    <source>
        <dbReference type="ARBA" id="ARBA00005993"/>
    </source>
</evidence>
<evidence type="ECO:0000256" key="9">
    <source>
        <dbReference type="ARBA" id="ARBA00023170"/>
    </source>
</evidence>
<evidence type="ECO:0000256" key="1">
    <source>
        <dbReference type="ARBA" id="ARBA00004123"/>
    </source>
</evidence>
<dbReference type="PANTHER" id="PTHR46397">
    <property type="entry name" value="NUCLEAR HORMONE RECEPTOR FAMILY-RELATED"/>
    <property type="match status" value="1"/>
</dbReference>
<dbReference type="AlphaFoldDB" id="A0A8S1E5B7"/>
<dbReference type="Proteomes" id="UP000494206">
    <property type="component" value="Unassembled WGS sequence"/>
</dbReference>
<comment type="caution">
    <text evidence="14">The sequence shown here is derived from an EMBL/GenBank/DDBJ whole genome shotgun (WGS) entry which is preliminary data.</text>
</comment>
<dbReference type="PROSITE" id="PS51030">
    <property type="entry name" value="NUCLEAR_REC_DBD_2"/>
    <property type="match status" value="1"/>
</dbReference>
<dbReference type="PROSITE" id="PS00031">
    <property type="entry name" value="NUCLEAR_REC_DBD_1"/>
    <property type="match status" value="1"/>
</dbReference>
<dbReference type="Gene3D" id="1.10.565.10">
    <property type="entry name" value="Retinoid X Receptor"/>
    <property type="match status" value="1"/>
</dbReference>
<feature type="domain" description="Nuclear receptor" evidence="12">
    <location>
        <begin position="1"/>
        <end position="78"/>
    </location>
</feature>
<reference evidence="14 15" key="1">
    <citation type="submission" date="2020-04" db="EMBL/GenBank/DDBJ databases">
        <authorList>
            <person name="Laetsch R D."/>
            <person name="Stevens L."/>
            <person name="Kumar S."/>
            <person name="Blaxter L. M."/>
        </authorList>
    </citation>
    <scope>NUCLEOTIDE SEQUENCE [LARGE SCALE GENOMIC DNA]</scope>
</reference>
<dbReference type="InterPro" id="IPR000536">
    <property type="entry name" value="Nucl_hrmn_rcpt_lig-bd"/>
</dbReference>
<dbReference type="SMART" id="SM00430">
    <property type="entry name" value="HOLI"/>
    <property type="match status" value="1"/>
</dbReference>
<accession>A0A8S1E5B7</accession>
<evidence type="ECO:0000313" key="14">
    <source>
        <dbReference type="EMBL" id="CAB3398806.1"/>
    </source>
</evidence>
<evidence type="ECO:0000256" key="3">
    <source>
        <dbReference type="ARBA" id="ARBA00022723"/>
    </source>
</evidence>
<dbReference type="SMART" id="SM00399">
    <property type="entry name" value="ZnF_C4"/>
    <property type="match status" value="1"/>
</dbReference>
<keyword evidence="10 11" id="KW-0539">Nucleus</keyword>
<evidence type="ECO:0000259" key="12">
    <source>
        <dbReference type="PROSITE" id="PS51030"/>
    </source>
</evidence>
<dbReference type="PRINTS" id="PR00047">
    <property type="entry name" value="STROIDFINGER"/>
</dbReference>
<keyword evidence="3 11" id="KW-0479">Metal-binding</keyword>
<dbReference type="InterPro" id="IPR035500">
    <property type="entry name" value="NHR-like_dom_sf"/>
</dbReference>
<evidence type="ECO:0000256" key="5">
    <source>
        <dbReference type="ARBA" id="ARBA00022833"/>
    </source>
</evidence>
<evidence type="ECO:0000256" key="4">
    <source>
        <dbReference type="ARBA" id="ARBA00022771"/>
    </source>
</evidence>
<evidence type="ECO:0000259" key="13">
    <source>
        <dbReference type="PROSITE" id="PS51843"/>
    </source>
</evidence>
<keyword evidence="8 11" id="KW-0804">Transcription</keyword>
<keyword evidence="7 11" id="KW-0238">DNA-binding</keyword>
<dbReference type="Pfam" id="PF00105">
    <property type="entry name" value="zf-C4"/>
    <property type="match status" value="1"/>
</dbReference>
<dbReference type="GO" id="GO:0005634">
    <property type="term" value="C:nucleus"/>
    <property type="evidence" value="ECO:0007669"/>
    <property type="project" value="UniProtKB-SubCell"/>
</dbReference>
<dbReference type="InterPro" id="IPR013088">
    <property type="entry name" value="Znf_NHR/GATA"/>
</dbReference>
<keyword evidence="9 11" id="KW-0675">Receptor</keyword>
<dbReference type="Pfam" id="PF00104">
    <property type="entry name" value="Hormone_recep"/>
    <property type="match status" value="1"/>
</dbReference>
<dbReference type="GO" id="GO:0008270">
    <property type="term" value="F:zinc ion binding"/>
    <property type="evidence" value="ECO:0007669"/>
    <property type="project" value="UniProtKB-KW"/>
</dbReference>
<name>A0A8S1E5B7_9PELO</name>
<keyword evidence="5 11" id="KW-0862">Zinc</keyword>
<keyword evidence="4 11" id="KW-0863">Zinc-finger</keyword>
<dbReference type="GO" id="GO:0003700">
    <property type="term" value="F:DNA-binding transcription factor activity"/>
    <property type="evidence" value="ECO:0007669"/>
    <property type="project" value="InterPro"/>
</dbReference>
<proteinExistence type="inferred from homology"/>
<feature type="domain" description="NR LBD" evidence="13">
    <location>
        <begin position="164"/>
        <end position="417"/>
    </location>
</feature>
<dbReference type="OrthoDB" id="5793246at2759"/>
<comment type="similarity">
    <text evidence="2 11">Belongs to the nuclear hormone receptor family.</text>
</comment>
<dbReference type="EMBL" id="CADEPM010000001">
    <property type="protein sequence ID" value="CAB3398806.1"/>
    <property type="molecule type" value="Genomic_DNA"/>
</dbReference>
<evidence type="ECO:0000256" key="8">
    <source>
        <dbReference type="ARBA" id="ARBA00023163"/>
    </source>
</evidence>
<dbReference type="PANTHER" id="PTHR46397:SF3">
    <property type="entry name" value="NR LBD DOMAIN-CONTAINING PROTEIN-RELATED"/>
    <property type="match status" value="1"/>
</dbReference>
<dbReference type="SUPFAM" id="SSF57716">
    <property type="entry name" value="Glucocorticoid receptor-like (DNA-binding domain)"/>
    <property type="match status" value="1"/>
</dbReference>
<evidence type="ECO:0000256" key="10">
    <source>
        <dbReference type="ARBA" id="ARBA00023242"/>
    </source>
</evidence>
<evidence type="ECO:0000256" key="6">
    <source>
        <dbReference type="ARBA" id="ARBA00023015"/>
    </source>
</evidence>
<keyword evidence="6 11" id="KW-0805">Transcription regulation</keyword>